<comment type="cofactor">
    <cofactor evidence="1">
        <name>FAD</name>
        <dbReference type="ChEBI" id="CHEBI:57692"/>
    </cofactor>
</comment>
<feature type="domain" description="FAD/NAD(P)-binding" evidence="9">
    <location>
        <begin position="5"/>
        <end position="298"/>
    </location>
</feature>
<dbReference type="Gene3D" id="3.50.50.60">
    <property type="entry name" value="FAD/NAD(P)-binding domain"/>
    <property type="match status" value="2"/>
</dbReference>
<dbReference type="InterPro" id="IPR029324">
    <property type="entry name" value="AIF_C"/>
</dbReference>
<organism evidence="11 12">
    <name type="scientific">Curtobacterium citreum</name>
    <dbReference type="NCBI Taxonomy" id="2036"/>
    <lineage>
        <taxon>Bacteria</taxon>
        <taxon>Bacillati</taxon>
        <taxon>Actinomycetota</taxon>
        <taxon>Actinomycetes</taxon>
        <taxon>Micrococcales</taxon>
        <taxon>Microbacteriaceae</taxon>
        <taxon>Curtobacterium</taxon>
    </lineage>
</organism>
<reference evidence="11 12" key="1">
    <citation type="submission" date="2022-08" db="EMBL/GenBank/DDBJ databases">
        <title>Taxonomy of Curtobacterium flaccumfaciens.</title>
        <authorList>
            <person name="Osdaghi E."/>
            <person name="Taghavi S.M."/>
            <person name="Hamidizade M."/>
            <person name="Abachi H."/>
            <person name="Fazliarab A."/>
            <person name="Baeyen S."/>
            <person name="Portier P."/>
            <person name="Van Vaerenbergh J."/>
            <person name="Jacques M.-A."/>
        </authorList>
    </citation>
    <scope>NUCLEOTIDE SEQUENCE [LARGE SCALE GENOMIC DNA]</scope>
    <source>
        <strain evidence="11 12">LMG8786T</strain>
    </source>
</reference>
<evidence type="ECO:0000256" key="3">
    <source>
        <dbReference type="ARBA" id="ARBA00022703"/>
    </source>
</evidence>
<feature type="domain" description="Mitochondrial apoptosis-inducing factor C-terminal" evidence="10">
    <location>
        <begin position="301"/>
        <end position="344"/>
    </location>
</feature>
<evidence type="ECO:0000256" key="4">
    <source>
        <dbReference type="ARBA" id="ARBA00022827"/>
    </source>
</evidence>
<evidence type="ECO:0000256" key="2">
    <source>
        <dbReference type="ARBA" id="ARBA00022630"/>
    </source>
</evidence>
<evidence type="ECO:0000256" key="6">
    <source>
        <dbReference type="ARBA" id="ARBA00023002"/>
    </source>
</evidence>
<dbReference type="InterPro" id="IPR016156">
    <property type="entry name" value="FAD/NAD-linked_Rdtase_dimer_sf"/>
</dbReference>
<keyword evidence="7" id="KW-0520">NAD</keyword>
<dbReference type="EMBL" id="JANVAD010000005">
    <property type="protein sequence ID" value="MCS6523003.1"/>
    <property type="molecule type" value="Genomic_DNA"/>
</dbReference>
<accession>A0ABT2HIA0</accession>
<dbReference type="SUPFAM" id="SSF51905">
    <property type="entry name" value="FAD/NAD(P)-binding domain"/>
    <property type="match status" value="1"/>
</dbReference>
<evidence type="ECO:0000259" key="10">
    <source>
        <dbReference type="Pfam" id="PF14721"/>
    </source>
</evidence>
<protein>
    <submittedName>
        <fullName evidence="11">FAD-dependent oxidoreductase</fullName>
    </submittedName>
</protein>
<dbReference type="Pfam" id="PF14721">
    <property type="entry name" value="AIF_C"/>
    <property type="match status" value="1"/>
</dbReference>
<dbReference type="PRINTS" id="PR00411">
    <property type="entry name" value="PNDRDTASEI"/>
</dbReference>
<dbReference type="Pfam" id="PF07992">
    <property type="entry name" value="Pyr_redox_2"/>
    <property type="match status" value="1"/>
</dbReference>
<dbReference type="Gene3D" id="3.30.390.30">
    <property type="match status" value="1"/>
</dbReference>
<evidence type="ECO:0000256" key="5">
    <source>
        <dbReference type="ARBA" id="ARBA00022946"/>
    </source>
</evidence>
<keyword evidence="3" id="KW-0053">Apoptosis</keyword>
<dbReference type="PANTHER" id="PTHR43557:SF4">
    <property type="entry name" value="APOPTOSIS-INDUCING FACTOR 1, MITOCHONDRIAL"/>
    <property type="match status" value="1"/>
</dbReference>
<name>A0ABT2HIA0_9MICO</name>
<keyword evidence="4" id="KW-0274">FAD</keyword>
<dbReference type="PANTHER" id="PTHR43557">
    <property type="entry name" value="APOPTOSIS-INDUCING FACTOR 1"/>
    <property type="match status" value="1"/>
</dbReference>
<dbReference type="InterPro" id="IPR036188">
    <property type="entry name" value="FAD/NAD-bd_sf"/>
</dbReference>
<dbReference type="InterPro" id="IPR050446">
    <property type="entry name" value="FAD-oxidoreductase/Apoptosis"/>
</dbReference>
<evidence type="ECO:0000259" key="9">
    <source>
        <dbReference type="Pfam" id="PF07992"/>
    </source>
</evidence>
<dbReference type="PRINTS" id="PR00368">
    <property type="entry name" value="FADPNR"/>
</dbReference>
<proteinExistence type="predicted"/>
<comment type="catalytic activity">
    <reaction evidence="8">
        <text>A + NADH + H(+) = AH2 + NAD(+)</text>
        <dbReference type="Rhea" id="RHEA:11356"/>
        <dbReference type="ChEBI" id="CHEBI:13193"/>
        <dbReference type="ChEBI" id="CHEBI:15378"/>
        <dbReference type="ChEBI" id="CHEBI:17499"/>
        <dbReference type="ChEBI" id="CHEBI:57540"/>
        <dbReference type="ChEBI" id="CHEBI:57945"/>
    </reaction>
</comment>
<evidence type="ECO:0000313" key="11">
    <source>
        <dbReference type="EMBL" id="MCS6523003.1"/>
    </source>
</evidence>
<sequence length="399" mass="42961">MTDFRYLIVGGGMVADAAARGIREIDQDGSIGILSEEHDRPYARPALSKKLWTDPEFDWDEKVDLHTEETGATFVLGSAVTAIDRAAKTVTTADGQTHGYERLLLATGGKPRGLPGLEPSDRVLDYRSAADYRKLRAFADAGAHVAVVGGGYIGTEIASGVVQNGAKVTLVDPDETVGARMFPDGLAHAFQQRFVDHGVELRLGRRVESGTQTAGGVTLTLDDGSVLEADAVVVGLGIEPQTQLAADAGLTVDDGIVVSSTLVTDDESVFAAGDVAEYPDRILGTRRVEHVDNAQQQGRQAGRNLADADETYDHTPMFYSDVFDMGYEAVGQVSTKLHTVEDWQEPNVTGVVYYLDDDDTVRGVLLWNVWDKTDDARKVLAEAHALTRDMLPGRITADA</sequence>
<keyword evidence="12" id="KW-1185">Reference proteome</keyword>
<dbReference type="SMART" id="SM01353">
    <property type="entry name" value="AIF_C"/>
    <property type="match status" value="1"/>
</dbReference>
<evidence type="ECO:0000256" key="8">
    <source>
        <dbReference type="ARBA" id="ARBA00047786"/>
    </source>
</evidence>
<evidence type="ECO:0000313" key="12">
    <source>
        <dbReference type="Proteomes" id="UP001652264"/>
    </source>
</evidence>
<keyword evidence="5" id="KW-0809">Transit peptide</keyword>
<evidence type="ECO:0000256" key="7">
    <source>
        <dbReference type="ARBA" id="ARBA00023027"/>
    </source>
</evidence>
<dbReference type="SUPFAM" id="SSF55424">
    <property type="entry name" value="FAD/NAD-linked reductases, dimerisation (C-terminal) domain"/>
    <property type="match status" value="1"/>
</dbReference>
<dbReference type="InterPro" id="IPR023753">
    <property type="entry name" value="FAD/NAD-binding_dom"/>
</dbReference>
<dbReference type="GeneID" id="95322776"/>
<dbReference type="RefSeq" id="WP_141859967.1">
    <property type="nucleotide sequence ID" value="NZ_BMNV01000007.1"/>
</dbReference>
<comment type="caution">
    <text evidence="11">The sequence shown here is derived from an EMBL/GenBank/DDBJ whole genome shotgun (WGS) entry which is preliminary data.</text>
</comment>
<gene>
    <name evidence="11" type="ORF">NYQ28_10550</name>
</gene>
<keyword evidence="2" id="KW-0285">Flavoprotein</keyword>
<keyword evidence="6" id="KW-0560">Oxidoreductase</keyword>
<dbReference type="Proteomes" id="UP001652264">
    <property type="component" value="Unassembled WGS sequence"/>
</dbReference>
<evidence type="ECO:0000256" key="1">
    <source>
        <dbReference type="ARBA" id="ARBA00001974"/>
    </source>
</evidence>